<reference evidence="3" key="1">
    <citation type="submission" date="2016-11" db="UniProtKB">
        <authorList>
            <consortium name="WormBaseParasite"/>
        </authorList>
    </citation>
    <scope>IDENTIFICATION</scope>
</reference>
<evidence type="ECO:0000256" key="1">
    <source>
        <dbReference type="SAM" id="MobiDB-lite"/>
    </source>
</evidence>
<keyword evidence="2" id="KW-1185">Reference proteome</keyword>
<sequence length="252" mass="27898">MVFTPEMNNRLLELIQARKEQLFPGSRNADAGRFQKEAWSEITLILNKEFVNDVPLGGIKTPQIQTRWKNMRQMGKEEAQKQKKHKAGTGGGPSIAVSGTAQKVIEMFGTSAAFSGVPGGAESGTSRGDVLEIVETLEDEDKENEECEFTELTRMPTTPTSSNVKKYICNVVRPEIEPKTGKSGALSTEIQVLAFLGYLASSSFQLWCSDILGLSQQSVSNNINNILIILIKLLIIMIFRMSRLDLPKNNLF</sequence>
<accession>A0A1I8BR24</accession>
<dbReference type="AlphaFoldDB" id="A0A1I8BR24"/>
<dbReference type="Proteomes" id="UP000095281">
    <property type="component" value="Unplaced"/>
</dbReference>
<organism evidence="2 3">
    <name type="scientific">Meloidogyne hapla</name>
    <name type="common">Root-knot nematode worm</name>
    <dbReference type="NCBI Taxonomy" id="6305"/>
    <lineage>
        <taxon>Eukaryota</taxon>
        <taxon>Metazoa</taxon>
        <taxon>Ecdysozoa</taxon>
        <taxon>Nematoda</taxon>
        <taxon>Chromadorea</taxon>
        <taxon>Rhabditida</taxon>
        <taxon>Tylenchina</taxon>
        <taxon>Tylenchomorpha</taxon>
        <taxon>Tylenchoidea</taxon>
        <taxon>Meloidogynidae</taxon>
        <taxon>Meloidogyninae</taxon>
        <taxon>Meloidogyne</taxon>
    </lineage>
</organism>
<evidence type="ECO:0000313" key="3">
    <source>
        <dbReference type="WBParaSite" id="MhA1_Contig40.frz3.gene16"/>
    </source>
</evidence>
<feature type="region of interest" description="Disordered" evidence="1">
    <location>
        <begin position="72"/>
        <end position="95"/>
    </location>
</feature>
<evidence type="ECO:0000313" key="2">
    <source>
        <dbReference type="Proteomes" id="UP000095281"/>
    </source>
</evidence>
<dbReference type="WBParaSite" id="MhA1_Contig40.frz3.gene16">
    <property type="protein sequence ID" value="MhA1_Contig40.frz3.gene16"/>
    <property type="gene ID" value="MhA1_Contig40.frz3.gene16"/>
</dbReference>
<name>A0A1I8BR24_MELHA</name>
<protein>
    <submittedName>
        <fullName evidence="3">Regulatory protein zeste</fullName>
    </submittedName>
</protein>
<proteinExistence type="predicted"/>